<dbReference type="Proteomes" id="UP001301350">
    <property type="component" value="Unassembled WGS sequence"/>
</dbReference>
<evidence type="ECO:0000313" key="2">
    <source>
        <dbReference type="EMBL" id="KAK4537960.1"/>
    </source>
</evidence>
<evidence type="ECO:0000313" key="3">
    <source>
        <dbReference type="Proteomes" id="UP001301350"/>
    </source>
</evidence>
<feature type="chain" id="PRO_5043642424" description="CAP domain-containing protein" evidence="1">
    <location>
        <begin position="30"/>
        <end position="220"/>
    </location>
</feature>
<organism evidence="2 3">
    <name type="scientific">Cyanidium caldarium</name>
    <name type="common">Red alga</name>
    <dbReference type="NCBI Taxonomy" id="2771"/>
    <lineage>
        <taxon>Eukaryota</taxon>
        <taxon>Rhodophyta</taxon>
        <taxon>Bangiophyceae</taxon>
        <taxon>Cyanidiales</taxon>
        <taxon>Cyanidiaceae</taxon>
        <taxon>Cyanidium</taxon>
    </lineage>
</organism>
<proteinExistence type="predicted"/>
<keyword evidence="3" id="KW-1185">Reference proteome</keyword>
<dbReference type="EMBL" id="JANCYW010000015">
    <property type="protein sequence ID" value="KAK4537960.1"/>
    <property type="molecule type" value="Genomic_DNA"/>
</dbReference>
<sequence length="220" mass="23689">MQHATFRNCACLLFISLFLGLGIFSPSKAAPSHHPHRLSEDVAATLNLTQLEYSIGNALYQVNPKLCLNHDLTLGSLDVGDLLTFCSLDEVSSGHCAQVNHTVILQQLAAAGWHSDNISTAVAAGKFSESLFNFTEGSGLHGRSGYEVATKLAPTLIRQLSGALHARQQNLLGVGTIILADFEVYAFVVLGASPHQFCYGHAPGETVFEYVEGQYYLPPS</sequence>
<protein>
    <recommendedName>
        <fullName evidence="4">CAP domain-containing protein</fullName>
    </recommendedName>
</protein>
<keyword evidence="1" id="KW-0732">Signal</keyword>
<evidence type="ECO:0000256" key="1">
    <source>
        <dbReference type="SAM" id="SignalP"/>
    </source>
</evidence>
<reference evidence="2 3" key="1">
    <citation type="submission" date="2022-07" db="EMBL/GenBank/DDBJ databases">
        <title>Genome-wide signatures of adaptation to extreme environments.</title>
        <authorList>
            <person name="Cho C.H."/>
            <person name="Yoon H.S."/>
        </authorList>
    </citation>
    <scope>NUCLEOTIDE SEQUENCE [LARGE SCALE GENOMIC DNA]</scope>
    <source>
        <strain evidence="2 3">DBV 063 E5</strain>
    </source>
</reference>
<name>A0AAV9J0W3_CYACA</name>
<evidence type="ECO:0008006" key="4">
    <source>
        <dbReference type="Google" id="ProtNLM"/>
    </source>
</evidence>
<gene>
    <name evidence="2" type="ORF">CDCA_CDCA15G3985</name>
</gene>
<feature type="signal peptide" evidence="1">
    <location>
        <begin position="1"/>
        <end position="29"/>
    </location>
</feature>
<comment type="caution">
    <text evidence="2">The sequence shown here is derived from an EMBL/GenBank/DDBJ whole genome shotgun (WGS) entry which is preliminary data.</text>
</comment>
<dbReference type="AlphaFoldDB" id="A0AAV9J0W3"/>
<accession>A0AAV9J0W3</accession>